<dbReference type="InterPro" id="IPR004338">
    <property type="entry name" value="NqrB/RnfD"/>
</dbReference>
<feature type="transmembrane region" description="Helical" evidence="10">
    <location>
        <begin position="120"/>
        <end position="138"/>
    </location>
</feature>
<keyword evidence="4 10" id="KW-0288">FMN</keyword>
<dbReference type="GO" id="GO:0022900">
    <property type="term" value="P:electron transport chain"/>
    <property type="evidence" value="ECO:0007669"/>
    <property type="project" value="UniProtKB-UniRule"/>
</dbReference>
<name>A0A0S7WGX0_UNCT6</name>
<dbReference type="InterPro" id="IPR011303">
    <property type="entry name" value="RnfD_bac"/>
</dbReference>
<evidence type="ECO:0000256" key="1">
    <source>
        <dbReference type="ARBA" id="ARBA00022448"/>
    </source>
</evidence>
<evidence type="ECO:0000256" key="9">
    <source>
        <dbReference type="ARBA" id="ARBA00023136"/>
    </source>
</evidence>
<dbReference type="HAMAP" id="MF_00462">
    <property type="entry name" value="RsxD_RnfD"/>
    <property type="match status" value="1"/>
</dbReference>
<comment type="subunit">
    <text evidence="10">The complex is composed of six subunits: RnfA, RnfB, RnfC, RnfD, RnfE and RnfG.</text>
</comment>
<evidence type="ECO:0000256" key="3">
    <source>
        <dbReference type="ARBA" id="ARBA00022630"/>
    </source>
</evidence>
<gene>
    <name evidence="10" type="primary">rnfD</name>
    <name evidence="11" type="ORF">AMJ40_05660</name>
</gene>
<keyword evidence="3 10" id="KW-0285">Flavoprotein</keyword>
<keyword evidence="5 10" id="KW-0812">Transmembrane</keyword>
<comment type="function">
    <text evidence="10">Part of a membrane-bound complex that couples electron transfer with translocation of ions across the membrane.</text>
</comment>
<reference evidence="11 12" key="1">
    <citation type="journal article" date="2015" name="Microbiome">
        <title>Genomic resolution of linkages in carbon, nitrogen, and sulfur cycling among widespread estuary sediment bacteria.</title>
        <authorList>
            <person name="Baker B.J."/>
            <person name="Lazar C.S."/>
            <person name="Teske A.P."/>
            <person name="Dick G.J."/>
        </authorList>
    </citation>
    <scope>NUCLEOTIDE SEQUENCE [LARGE SCALE GENOMIC DNA]</scope>
    <source>
        <strain evidence="11">DG_26</strain>
    </source>
</reference>
<comment type="caution">
    <text evidence="11">The sequence shown here is derived from an EMBL/GenBank/DDBJ whole genome shotgun (WGS) entry which is preliminary data.</text>
</comment>
<dbReference type="PANTHER" id="PTHR30578">
    <property type="entry name" value="ELECTRON TRANSPORT COMPLEX PROTEIN RNFD"/>
    <property type="match status" value="1"/>
</dbReference>
<dbReference type="Pfam" id="PF03116">
    <property type="entry name" value="NQR2_RnfD_RnfE"/>
    <property type="match status" value="1"/>
</dbReference>
<dbReference type="PANTHER" id="PTHR30578:SF0">
    <property type="entry name" value="ION-TRANSLOCATING OXIDOREDUCTASE COMPLEX SUBUNIT D"/>
    <property type="match status" value="1"/>
</dbReference>
<feature type="transmembrane region" description="Helical" evidence="10">
    <location>
        <begin position="203"/>
        <end position="227"/>
    </location>
</feature>
<dbReference type="GO" id="GO:0055085">
    <property type="term" value="P:transmembrane transport"/>
    <property type="evidence" value="ECO:0007669"/>
    <property type="project" value="InterPro"/>
</dbReference>
<dbReference type="PATRIC" id="fig|1703771.3.peg.375"/>
<keyword evidence="10" id="KW-1003">Cell membrane</keyword>
<feature type="transmembrane region" description="Helical" evidence="10">
    <location>
        <begin position="287"/>
        <end position="305"/>
    </location>
</feature>
<evidence type="ECO:0000256" key="2">
    <source>
        <dbReference type="ARBA" id="ARBA00022553"/>
    </source>
</evidence>
<evidence type="ECO:0000256" key="8">
    <source>
        <dbReference type="ARBA" id="ARBA00022989"/>
    </source>
</evidence>
<evidence type="ECO:0000313" key="11">
    <source>
        <dbReference type="EMBL" id="KPJ49384.1"/>
    </source>
</evidence>
<dbReference type="AlphaFoldDB" id="A0A0S7WGX0"/>
<organism evidence="11 12">
    <name type="scientific">candidate division TA06 bacterium DG_26</name>
    <dbReference type="NCBI Taxonomy" id="1703771"/>
    <lineage>
        <taxon>Bacteria</taxon>
        <taxon>Bacteria division TA06</taxon>
    </lineage>
</organism>
<keyword evidence="6 10" id="KW-1278">Translocase</keyword>
<keyword evidence="2 10" id="KW-0597">Phosphoprotein</keyword>
<accession>A0A0S7WGX0</accession>
<evidence type="ECO:0000256" key="5">
    <source>
        <dbReference type="ARBA" id="ARBA00022692"/>
    </source>
</evidence>
<evidence type="ECO:0000256" key="7">
    <source>
        <dbReference type="ARBA" id="ARBA00022982"/>
    </source>
</evidence>
<keyword evidence="8 10" id="KW-1133">Transmembrane helix</keyword>
<comment type="similarity">
    <text evidence="10">Belongs to the NqrB/RnfD family.</text>
</comment>
<protein>
    <recommendedName>
        <fullName evidence="10">Ion-translocating oxidoreductase complex subunit D</fullName>
        <ecNumber evidence="10">7.-.-.-</ecNumber>
    </recommendedName>
    <alternativeName>
        <fullName evidence="10">Rnf electron transport complex subunit D</fullName>
    </alternativeName>
</protein>
<comment type="subcellular location">
    <subcellularLocation>
        <location evidence="10">Cell membrane</location>
        <topology evidence="10">Multi-pass membrane protein</topology>
    </subcellularLocation>
</comment>
<proteinExistence type="inferred from homology"/>
<feature type="modified residue" description="FMN phosphoryl threonine" evidence="10">
    <location>
        <position position="161"/>
    </location>
</feature>
<feature type="transmembrane region" description="Helical" evidence="10">
    <location>
        <begin position="234"/>
        <end position="252"/>
    </location>
</feature>
<dbReference type="EMBL" id="LIZT01000061">
    <property type="protein sequence ID" value="KPJ49384.1"/>
    <property type="molecule type" value="Genomic_DNA"/>
</dbReference>
<keyword evidence="1 10" id="KW-0813">Transport</keyword>
<dbReference type="Proteomes" id="UP000051124">
    <property type="component" value="Unassembled WGS sequence"/>
</dbReference>
<dbReference type="EC" id="7.-.-.-" evidence="10"/>
<sequence length="338" mass="36618">MEKQLVVGVSPSIRDRVSVETIMWAVVIALIPSLAISLYFFRLRALLLIVVSSLTAIAMEALFQRVTHRKMTVRDGSALITGILLAYNLPPGAPFWVPIVGSGFAIIIAKQLFGGLGYNFINPALAGRAFLMASWPEIMTHRWMPTATGVLSGIDAMTSATPLSTLSEANRILADPLSTMEQLQNANLAISQLSSHSSLINLLWGNVGGCIGETSAIMLLVGASYLLLKRYIDWRIPLSYVGTVALLAWAVPSGATPLFHLLSGGLMLGAFYMATDPVTSPITLRGRWIFGFACGVITFVIRRWGGYPEGVSYSILLMNCATPLVDKLTRPKRYGEAK</sequence>
<evidence type="ECO:0000256" key="10">
    <source>
        <dbReference type="HAMAP-Rule" id="MF_00462"/>
    </source>
</evidence>
<comment type="cofactor">
    <cofactor evidence="10">
        <name>FMN</name>
        <dbReference type="ChEBI" id="CHEBI:58210"/>
    </cofactor>
</comment>
<feature type="transmembrane region" description="Helical" evidence="10">
    <location>
        <begin position="21"/>
        <end position="40"/>
    </location>
</feature>
<evidence type="ECO:0000256" key="6">
    <source>
        <dbReference type="ARBA" id="ARBA00022967"/>
    </source>
</evidence>
<keyword evidence="7 10" id="KW-0249">Electron transport</keyword>
<evidence type="ECO:0000256" key="4">
    <source>
        <dbReference type="ARBA" id="ARBA00022643"/>
    </source>
</evidence>
<dbReference type="GO" id="GO:0005886">
    <property type="term" value="C:plasma membrane"/>
    <property type="evidence" value="ECO:0007669"/>
    <property type="project" value="UniProtKB-SubCell"/>
</dbReference>
<feature type="transmembrane region" description="Helical" evidence="10">
    <location>
        <begin position="46"/>
        <end position="63"/>
    </location>
</feature>
<feature type="transmembrane region" description="Helical" evidence="10">
    <location>
        <begin position="72"/>
        <end position="89"/>
    </location>
</feature>
<keyword evidence="9 10" id="KW-0472">Membrane</keyword>
<dbReference type="NCBIfam" id="TIGR01946">
    <property type="entry name" value="rnfD"/>
    <property type="match status" value="1"/>
</dbReference>
<evidence type="ECO:0000313" key="12">
    <source>
        <dbReference type="Proteomes" id="UP000051124"/>
    </source>
</evidence>